<evidence type="ECO:0000256" key="5">
    <source>
        <dbReference type="ARBA" id="ARBA00022692"/>
    </source>
</evidence>
<evidence type="ECO:0000256" key="9">
    <source>
        <dbReference type="ARBA" id="ARBA00022982"/>
    </source>
</evidence>
<keyword evidence="7" id="KW-0999">Mitochondrion inner membrane</keyword>
<dbReference type="GO" id="GO:0009916">
    <property type="term" value="F:alternative oxidase activity"/>
    <property type="evidence" value="ECO:0007669"/>
    <property type="project" value="UniProtKB-UniRule"/>
</dbReference>
<proteinExistence type="inferred from homology"/>
<organism evidence="20 21">
    <name type="scientific">Extremus antarcticus</name>
    <dbReference type="NCBI Taxonomy" id="702011"/>
    <lineage>
        <taxon>Eukaryota</taxon>
        <taxon>Fungi</taxon>
        <taxon>Dikarya</taxon>
        <taxon>Ascomycota</taxon>
        <taxon>Pezizomycotina</taxon>
        <taxon>Dothideomycetes</taxon>
        <taxon>Dothideomycetidae</taxon>
        <taxon>Mycosphaerellales</taxon>
        <taxon>Extremaceae</taxon>
        <taxon>Extremus</taxon>
    </lineage>
</organism>
<feature type="transmembrane region" description="Helical" evidence="19">
    <location>
        <begin position="222"/>
        <end position="245"/>
    </location>
</feature>
<dbReference type="CDD" id="cd01053">
    <property type="entry name" value="AOX"/>
    <property type="match status" value="1"/>
</dbReference>
<evidence type="ECO:0000313" key="21">
    <source>
        <dbReference type="Proteomes" id="UP001271007"/>
    </source>
</evidence>
<evidence type="ECO:0000256" key="13">
    <source>
        <dbReference type="ARBA" id="ARBA00023128"/>
    </source>
</evidence>
<feature type="binding site" evidence="16">
    <location>
        <position position="210"/>
    </location>
    <ligand>
        <name>Fe cation</name>
        <dbReference type="ChEBI" id="CHEBI:24875"/>
        <label>1</label>
    </ligand>
</feature>
<dbReference type="Gene3D" id="1.20.1260.140">
    <property type="entry name" value="Alternative oxidase"/>
    <property type="match status" value="1"/>
</dbReference>
<sequence>MQCTRTTTAHTIISKQSAASAFRALNGGVTPTSGSRPAFILVQRQYGAPRRQFSVTPQRHLKSSSNLLIKEFFPVKESEHIKKTPPAWHHPIYSEEQMNLVGPSHRATRNWSDWVALIMVRVLRGGLDLASGYKHDKAIALNKNDPAAATQKFAMNERKYLVRNIFLESVAGVPGMVAGMLRHLHSMRRMKRDNGWMETLLEESYNERMHLMTFLKMAEPGWFMRIMVLGAQGVFFNAFFVSYLISPRTCHRFVGYLEEEAVLTYTREIEDIDAGKLNSWEKMQAPDLAVQYWNMPEGHRSMRDLLLYIRADESKHREVNHTLANLDQENDPNPYVSSYKDPAHHPHPTKDLLHQRPQGWERDEVI</sequence>
<feature type="binding site" evidence="16">
    <location>
        <position position="258"/>
    </location>
    <ligand>
        <name>Fe cation</name>
        <dbReference type="ChEBI" id="CHEBI:24875"/>
        <label>2</label>
    </ligand>
</feature>
<keyword evidence="9 17" id="KW-0249">Electron transport</keyword>
<gene>
    <name evidence="20" type="primary">AOX2</name>
    <name evidence="20" type="ORF">LTR09_011834</name>
</gene>
<feature type="binding site" evidence="16">
    <location>
        <position position="207"/>
    </location>
    <ligand>
        <name>Fe cation</name>
        <dbReference type="ChEBI" id="CHEBI:24875"/>
        <label>2</label>
    </ligand>
</feature>
<dbReference type="AlphaFoldDB" id="A0AAJ0D616"/>
<evidence type="ECO:0000313" key="20">
    <source>
        <dbReference type="EMBL" id="KAK3046687.1"/>
    </source>
</evidence>
<evidence type="ECO:0000256" key="8">
    <source>
        <dbReference type="ARBA" id="ARBA00022946"/>
    </source>
</evidence>
<feature type="binding site" evidence="16">
    <location>
        <position position="168"/>
    </location>
    <ligand>
        <name>Fe cation</name>
        <dbReference type="ChEBI" id="CHEBI:24875"/>
        <label>1</label>
    </ligand>
</feature>
<evidence type="ECO:0000256" key="17">
    <source>
        <dbReference type="RuleBase" id="RU003779"/>
    </source>
</evidence>
<evidence type="ECO:0000256" key="19">
    <source>
        <dbReference type="SAM" id="Phobius"/>
    </source>
</evidence>
<evidence type="ECO:0000256" key="18">
    <source>
        <dbReference type="SAM" id="MobiDB-lite"/>
    </source>
</evidence>
<evidence type="ECO:0000256" key="4">
    <source>
        <dbReference type="ARBA" id="ARBA00022660"/>
    </source>
</evidence>
<evidence type="ECO:0000256" key="1">
    <source>
        <dbReference type="ARBA" id="ARBA00004292"/>
    </source>
</evidence>
<feature type="binding site" evidence="16">
    <location>
        <position position="313"/>
    </location>
    <ligand>
        <name>Fe cation</name>
        <dbReference type="ChEBI" id="CHEBI:24875"/>
        <label>2</label>
    </ligand>
</feature>
<keyword evidence="6 16" id="KW-0479">Metal-binding</keyword>
<name>A0AAJ0D616_9PEZI</name>
<keyword evidence="13" id="KW-0496">Mitochondrion</keyword>
<feature type="compositionally biased region" description="Basic and acidic residues" evidence="18">
    <location>
        <begin position="341"/>
        <end position="366"/>
    </location>
</feature>
<dbReference type="GO" id="GO:0046872">
    <property type="term" value="F:metal ion binding"/>
    <property type="evidence" value="ECO:0007669"/>
    <property type="project" value="UniProtKB-UniRule"/>
</dbReference>
<evidence type="ECO:0000256" key="16">
    <source>
        <dbReference type="PIRSR" id="PIRSR005229-1"/>
    </source>
</evidence>
<evidence type="ECO:0000256" key="3">
    <source>
        <dbReference type="ARBA" id="ARBA00022448"/>
    </source>
</evidence>
<dbReference type="EMBL" id="JAWDJX010000083">
    <property type="protein sequence ID" value="KAK3046687.1"/>
    <property type="molecule type" value="Genomic_DNA"/>
</dbReference>
<evidence type="ECO:0000256" key="12">
    <source>
        <dbReference type="ARBA" id="ARBA00023004"/>
    </source>
</evidence>
<dbReference type="InterPro" id="IPR038659">
    <property type="entry name" value="AOX_sf"/>
</dbReference>
<dbReference type="FunFam" id="1.20.1260.140:FF:000002">
    <property type="entry name" value="Alternative oxidase"/>
    <property type="match status" value="1"/>
</dbReference>
<evidence type="ECO:0000256" key="6">
    <source>
        <dbReference type="ARBA" id="ARBA00022723"/>
    </source>
</evidence>
<protein>
    <recommendedName>
        <fullName evidence="17">Alternative oxidase</fullName>
        <ecNumber evidence="17">1.-.-.-</ecNumber>
    </recommendedName>
</protein>
<keyword evidence="5 17" id="KW-0812">Transmembrane</keyword>
<dbReference type="PANTHER" id="PTHR31803">
    <property type="entry name" value="ALTERNATIVE OXIDASE"/>
    <property type="match status" value="1"/>
</dbReference>
<dbReference type="GO" id="GO:0010230">
    <property type="term" value="P:alternative respiration"/>
    <property type="evidence" value="ECO:0007669"/>
    <property type="project" value="TreeGrafter"/>
</dbReference>
<feature type="binding site" evidence="16">
    <location>
        <position position="316"/>
    </location>
    <ligand>
        <name>Fe cation</name>
        <dbReference type="ChEBI" id="CHEBI:24875"/>
        <label>2</label>
    </ligand>
</feature>
<keyword evidence="11 17" id="KW-0560">Oxidoreductase</keyword>
<dbReference type="InterPro" id="IPR002680">
    <property type="entry name" value="AOX"/>
</dbReference>
<dbReference type="GO" id="GO:0098803">
    <property type="term" value="C:respiratory chain complex"/>
    <property type="evidence" value="ECO:0007669"/>
    <property type="project" value="UniProtKB-UniRule"/>
</dbReference>
<keyword evidence="14 17" id="KW-0472">Membrane</keyword>
<dbReference type="EC" id="1.-.-.-" evidence="17"/>
<dbReference type="PIRSF" id="PIRSF005229">
    <property type="entry name" value="AOX"/>
    <property type="match status" value="1"/>
</dbReference>
<evidence type="ECO:0000256" key="2">
    <source>
        <dbReference type="ARBA" id="ARBA00008388"/>
    </source>
</evidence>
<feature type="binding site" evidence="16">
    <location>
        <position position="313"/>
    </location>
    <ligand>
        <name>Fe cation</name>
        <dbReference type="ChEBI" id="CHEBI:24875"/>
        <label>1</label>
    </ligand>
</feature>
<keyword evidence="12 16" id="KW-0408">Iron</keyword>
<evidence type="ECO:0000256" key="15">
    <source>
        <dbReference type="ARBA" id="ARBA00025285"/>
    </source>
</evidence>
<dbReference type="Proteomes" id="UP001271007">
    <property type="component" value="Unassembled WGS sequence"/>
</dbReference>
<dbReference type="GO" id="GO:0005743">
    <property type="term" value="C:mitochondrial inner membrane"/>
    <property type="evidence" value="ECO:0007669"/>
    <property type="project" value="UniProtKB-SubCell"/>
</dbReference>
<comment type="cofactor">
    <cofactor evidence="16 17">
        <name>Fe cation</name>
        <dbReference type="ChEBI" id="CHEBI:24875"/>
    </cofactor>
    <text evidence="16 17">Binds 2 iron ions per subunit.</text>
</comment>
<evidence type="ECO:0000256" key="14">
    <source>
        <dbReference type="ARBA" id="ARBA00023136"/>
    </source>
</evidence>
<feature type="region of interest" description="Disordered" evidence="18">
    <location>
        <begin position="326"/>
        <end position="366"/>
    </location>
</feature>
<comment type="function">
    <text evidence="15">Catalyzes cyanide-resistant oxygen consumption. May increase respiration when the cytochrome respiratory pathway is restricted, or in response to low temperatures.</text>
</comment>
<feature type="binding site" evidence="16">
    <location>
        <position position="207"/>
    </location>
    <ligand>
        <name>Fe cation</name>
        <dbReference type="ChEBI" id="CHEBI:24875"/>
        <label>1</label>
    </ligand>
</feature>
<comment type="caution">
    <text evidence="20">The sequence shown here is derived from an EMBL/GenBank/DDBJ whole genome shotgun (WGS) entry which is preliminary data.</text>
</comment>
<keyword evidence="3" id="KW-0813">Transport</keyword>
<keyword evidence="4 17" id="KW-0679">Respiratory chain</keyword>
<evidence type="ECO:0000256" key="10">
    <source>
        <dbReference type="ARBA" id="ARBA00022989"/>
    </source>
</evidence>
<evidence type="ECO:0000256" key="11">
    <source>
        <dbReference type="ARBA" id="ARBA00023002"/>
    </source>
</evidence>
<accession>A0AAJ0D616</accession>
<feature type="transmembrane region" description="Helical" evidence="19">
    <location>
        <begin position="160"/>
        <end position="181"/>
    </location>
</feature>
<keyword evidence="21" id="KW-1185">Reference proteome</keyword>
<dbReference type="PANTHER" id="PTHR31803:SF3">
    <property type="entry name" value="ALTERNATIVE OXIDASE"/>
    <property type="match status" value="1"/>
</dbReference>
<evidence type="ECO:0000256" key="7">
    <source>
        <dbReference type="ARBA" id="ARBA00022792"/>
    </source>
</evidence>
<dbReference type="Pfam" id="PF01786">
    <property type="entry name" value="AOX"/>
    <property type="match status" value="1"/>
</dbReference>
<keyword evidence="10 19" id="KW-1133">Transmembrane helix</keyword>
<comment type="subcellular location">
    <subcellularLocation>
        <location evidence="1">Mitochondrion inner membrane</location>
        <topology evidence="1">Multi-pass membrane protein</topology>
        <orientation evidence="1">Matrix side</orientation>
    </subcellularLocation>
</comment>
<comment type="similarity">
    <text evidence="2 17">Belongs to the alternative oxidase family.</text>
</comment>
<reference evidence="20" key="1">
    <citation type="submission" date="2023-04" db="EMBL/GenBank/DDBJ databases">
        <title>Black Yeasts Isolated from many extreme environments.</title>
        <authorList>
            <person name="Coleine C."/>
            <person name="Stajich J.E."/>
            <person name="Selbmann L."/>
        </authorList>
    </citation>
    <scope>NUCLEOTIDE SEQUENCE</scope>
    <source>
        <strain evidence="20">CCFEE 5312</strain>
    </source>
</reference>
<keyword evidence="8" id="KW-0809">Transit peptide</keyword>